<dbReference type="AlphaFoldDB" id="A0AAN9YPN2"/>
<organism evidence="3 4">
    <name type="scientific">Diatrype stigma</name>
    <dbReference type="NCBI Taxonomy" id="117547"/>
    <lineage>
        <taxon>Eukaryota</taxon>
        <taxon>Fungi</taxon>
        <taxon>Dikarya</taxon>
        <taxon>Ascomycota</taxon>
        <taxon>Pezizomycotina</taxon>
        <taxon>Sordariomycetes</taxon>
        <taxon>Xylariomycetidae</taxon>
        <taxon>Xylariales</taxon>
        <taxon>Diatrypaceae</taxon>
        <taxon>Diatrype</taxon>
    </lineage>
</organism>
<feature type="coiled-coil region" evidence="1">
    <location>
        <begin position="309"/>
        <end position="343"/>
    </location>
</feature>
<keyword evidence="1" id="KW-0175">Coiled coil</keyword>
<evidence type="ECO:0000256" key="1">
    <source>
        <dbReference type="SAM" id="Coils"/>
    </source>
</evidence>
<sequence>MASIATRIQEAAPRNKELVAVLEATDHAPPTLEHQKQYVADLDRDLSELRKRIGSLEQKREKELKEHEKYRDSVMKRFAYKVARKQDAFEARASKEEQEYLQVLQEAHKAKQQEDSVKAMRAEALAVQHDLEKEVARHTQAQADLDSLYNSIFQGPTPDFPEEDATERSAQAAQQDCDAARARLEAEQQAASLLGQAQARLRTALARIEDALDHSRMDMFGGGTVFDFLERDALQNAESQVGQMQMLAMQAQRCSGGRVQALPPVRISQGSLVGDVLFDNIFSDMEFHDKIKASREEVRRCGAALALQVQLAAARIREQEVEVARLAERRSEARAALQSARQRIFERLASGDSGVAAAAAASAPGDNASSSSYAEGVLPPTPPTPPKDAPLYPEGVAPPPPPKDGGSNELPPAYTP</sequence>
<gene>
    <name evidence="3" type="ORF">SLS62_005634</name>
</gene>
<comment type="caution">
    <text evidence="3">The sequence shown here is derived from an EMBL/GenBank/DDBJ whole genome shotgun (WGS) entry which is preliminary data.</text>
</comment>
<feature type="region of interest" description="Disordered" evidence="2">
    <location>
        <begin position="358"/>
        <end position="416"/>
    </location>
</feature>
<dbReference type="EMBL" id="JAKJXP020000038">
    <property type="protein sequence ID" value="KAK7752481.1"/>
    <property type="molecule type" value="Genomic_DNA"/>
</dbReference>
<feature type="coiled-coil region" evidence="1">
    <location>
        <begin position="32"/>
        <end position="113"/>
    </location>
</feature>
<dbReference type="PANTHER" id="PTHR21974:SF2">
    <property type="entry name" value="RE15880P"/>
    <property type="match status" value="1"/>
</dbReference>
<feature type="compositionally biased region" description="Pro residues" evidence="2">
    <location>
        <begin position="379"/>
        <end position="388"/>
    </location>
</feature>
<name>A0AAN9YPN2_9PEZI</name>
<protein>
    <submittedName>
        <fullName evidence="3">Uncharacterized protein</fullName>
    </submittedName>
</protein>
<evidence type="ECO:0000313" key="3">
    <source>
        <dbReference type="EMBL" id="KAK7752481.1"/>
    </source>
</evidence>
<dbReference type="Proteomes" id="UP001320420">
    <property type="component" value="Unassembled WGS sequence"/>
</dbReference>
<reference evidence="3 4" key="1">
    <citation type="submission" date="2024-02" db="EMBL/GenBank/DDBJ databases">
        <title>De novo assembly and annotation of 12 fungi associated with fruit tree decline syndrome in Ontario, Canada.</title>
        <authorList>
            <person name="Sulman M."/>
            <person name="Ellouze W."/>
            <person name="Ilyukhin E."/>
        </authorList>
    </citation>
    <scope>NUCLEOTIDE SEQUENCE [LARGE SCALE GENOMIC DNA]</scope>
    <source>
        <strain evidence="3 4">M11/M66-122</strain>
    </source>
</reference>
<evidence type="ECO:0000256" key="2">
    <source>
        <dbReference type="SAM" id="MobiDB-lite"/>
    </source>
</evidence>
<proteinExistence type="predicted"/>
<dbReference type="PANTHER" id="PTHR21974">
    <property type="entry name" value="RE15880P"/>
    <property type="match status" value="1"/>
</dbReference>
<keyword evidence="4" id="KW-1185">Reference proteome</keyword>
<feature type="compositionally biased region" description="Low complexity" evidence="2">
    <location>
        <begin position="358"/>
        <end position="372"/>
    </location>
</feature>
<accession>A0AAN9YPN2</accession>
<evidence type="ECO:0000313" key="4">
    <source>
        <dbReference type="Proteomes" id="UP001320420"/>
    </source>
</evidence>
<feature type="region of interest" description="Disordered" evidence="2">
    <location>
        <begin position="154"/>
        <end position="174"/>
    </location>
</feature>